<dbReference type="InterPro" id="IPR002347">
    <property type="entry name" value="SDR_fam"/>
</dbReference>
<dbReference type="PANTHER" id="PTHR43975:SF2">
    <property type="entry name" value="EG:BACR7A4.14 PROTEIN-RELATED"/>
    <property type="match status" value="1"/>
</dbReference>
<protein>
    <submittedName>
        <fullName evidence="2">Uncharacterized protein</fullName>
    </submittedName>
</protein>
<dbReference type="Pfam" id="PF13561">
    <property type="entry name" value="adh_short_C2"/>
    <property type="match status" value="1"/>
</dbReference>
<accession>A0A5E4QXE7</accession>
<dbReference type="InterPro" id="IPR036291">
    <property type="entry name" value="NAD(P)-bd_dom_sf"/>
</dbReference>
<dbReference type="FunFam" id="3.40.50.720:FF:000084">
    <property type="entry name" value="Short-chain dehydrogenase reductase"/>
    <property type="match status" value="1"/>
</dbReference>
<dbReference type="GO" id="GO:0016491">
    <property type="term" value="F:oxidoreductase activity"/>
    <property type="evidence" value="ECO:0007669"/>
    <property type="project" value="UniProtKB-KW"/>
</dbReference>
<dbReference type="PROSITE" id="PS00061">
    <property type="entry name" value="ADH_SHORT"/>
    <property type="match status" value="1"/>
</dbReference>
<keyword evidence="3" id="KW-1185">Reference proteome</keyword>
<dbReference type="PRINTS" id="PR00080">
    <property type="entry name" value="SDRFAMILY"/>
</dbReference>
<evidence type="ECO:0000313" key="3">
    <source>
        <dbReference type="Proteomes" id="UP000324832"/>
    </source>
</evidence>
<dbReference type="SUPFAM" id="SSF51735">
    <property type="entry name" value="NAD(P)-binding Rossmann-fold domains"/>
    <property type="match status" value="1"/>
</dbReference>
<dbReference type="AlphaFoldDB" id="A0A5E4QXE7"/>
<keyword evidence="1" id="KW-0560">Oxidoreductase</keyword>
<evidence type="ECO:0000313" key="2">
    <source>
        <dbReference type="EMBL" id="VVD02695.1"/>
    </source>
</evidence>
<dbReference type="InterPro" id="IPR020904">
    <property type="entry name" value="Sc_DH/Rdtase_CS"/>
</dbReference>
<dbReference type="PRINTS" id="PR00081">
    <property type="entry name" value="GDHRDH"/>
</dbReference>
<dbReference type="EMBL" id="FZQP02006222">
    <property type="protein sequence ID" value="VVD02695.1"/>
    <property type="molecule type" value="Genomic_DNA"/>
</dbReference>
<reference evidence="2 3" key="1">
    <citation type="submission" date="2017-07" db="EMBL/GenBank/DDBJ databases">
        <authorList>
            <person name="Talla V."/>
            <person name="Backstrom N."/>
        </authorList>
    </citation>
    <scope>NUCLEOTIDE SEQUENCE [LARGE SCALE GENOMIC DNA]</scope>
</reference>
<sequence length="249" mass="26703">MFESKVVIVTGASSGIGAAIAIAFAKENANVVLVGRNKERLNKVANECEVGVGKKLIIQADLTKDEDVERIVRTVVENYDKIDILVNSAGILRQTTLGDNNMMNVFDEVIRTNLRSMINLTRLTSSHLIRSKGNIVNVSSVGGSQILRSDFTLYAVSKAAINHFSRGIAIELGQHGVRVNIVSPGLTKTNLLLNAGFESLDVDLGVKAVLNKVAEPEEVAGVVLFLASNKAHSVTGSNYTVDNGCLLSR</sequence>
<dbReference type="Gene3D" id="3.40.50.720">
    <property type="entry name" value="NAD(P)-binding Rossmann-like Domain"/>
    <property type="match status" value="1"/>
</dbReference>
<dbReference type="Proteomes" id="UP000324832">
    <property type="component" value="Unassembled WGS sequence"/>
</dbReference>
<gene>
    <name evidence="2" type="ORF">LSINAPIS_LOCUS12852</name>
</gene>
<evidence type="ECO:0000256" key="1">
    <source>
        <dbReference type="ARBA" id="ARBA00023002"/>
    </source>
</evidence>
<organism evidence="2 3">
    <name type="scientific">Leptidea sinapis</name>
    <dbReference type="NCBI Taxonomy" id="189913"/>
    <lineage>
        <taxon>Eukaryota</taxon>
        <taxon>Metazoa</taxon>
        <taxon>Ecdysozoa</taxon>
        <taxon>Arthropoda</taxon>
        <taxon>Hexapoda</taxon>
        <taxon>Insecta</taxon>
        <taxon>Pterygota</taxon>
        <taxon>Neoptera</taxon>
        <taxon>Endopterygota</taxon>
        <taxon>Lepidoptera</taxon>
        <taxon>Glossata</taxon>
        <taxon>Ditrysia</taxon>
        <taxon>Papilionoidea</taxon>
        <taxon>Pieridae</taxon>
        <taxon>Dismorphiinae</taxon>
        <taxon>Leptidea</taxon>
    </lineage>
</organism>
<name>A0A5E4QXE7_9NEOP</name>
<dbReference type="PANTHER" id="PTHR43975">
    <property type="entry name" value="ZGC:101858"/>
    <property type="match status" value="1"/>
</dbReference>
<proteinExistence type="predicted"/>
<dbReference type="OrthoDB" id="47007at2759"/>